<accession>A0ABT9ZQZ9</accession>
<evidence type="ECO:0000313" key="1">
    <source>
        <dbReference type="EMBL" id="MDQ0252878.1"/>
    </source>
</evidence>
<proteinExistence type="predicted"/>
<dbReference type="Proteomes" id="UP001230005">
    <property type="component" value="Unassembled WGS sequence"/>
</dbReference>
<sequence length="109" mass="12787">MDLRRMFLKIGIMLLILFFPMNVYASVSLEDHGNFFSEREKNTLENTLRNTEFHYYIKTLQSLDGENIETVSQRIFDEVRPDGYDAVILLSMEEGEKLSSALLDWLPDF</sequence>
<comment type="caution">
    <text evidence="1">The sequence shown here is derived from an EMBL/GenBank/DDBJ whole genome shotgun (WGS) entry which is preliminary data.</text>
</comment>
<dbReference type="Gene3D" id="3.10.310.50">
    <property type="match status" value="1"/>
</dbReference>
<dbReference type="EMBL" id="JAUSUG010000001">
    <property type="protein sequence ID" value="MDQ0252878.1"/>
    <property type="molecule type" value="Genomic_DNA"/>
</dbReference>
<organism evidence="1 2">
    <name type="scientific">Evansella vedderi</name>
    <dbReference type="NCBI Taxonomy" id="38282"/>
    <lineage>
        <taxon>Bacteria</taxon>
        <taxon>Bacillati</taxon>
        <taxon>Bacillota</taxon>
        <taxon>Bacilli</taxon>
        <taxon>Bacillales</taxon>
        <taxon>Bacillaceae</taxon>
        <taxon>Evansella</taxon>
    </lineage>
</organism>
<gene>
    <name evidence="1" type="ORF">J2S74_000250</name>
</gene>
<name>A0ABT9ZQZ9_9BACI</name>
<dbReference type="RefSeq" id="WP_307320809.1">
    <property type="nucleotide sequence ID" value="NZ_JAUSUG010000001.1"/>
</dbReference>
<reference evidence="1 2" key="1">
    <citation type="submission" date="2023-07" db="EMBL/GenBank/DDBJ databases">
        <title>Genomic Encyclopedia of Type Strains, Phase IV (KMG-IV): sequencing the most valuable type-strain genomes for metagenomic binning, comparative biology and taxonomic classification.</title>
        <authorList>
            <person name="Goeker M."/>
        </authorList>
    </citation>
    <scope>NUCLEOTIDE SEQUENCE [LARGE SCALE GENOMIC DNA]</scope>
    <source>
        <strain evidence="1 2">DSM 9768</strain>
    </source>
</reference>
<protein>
    <submittedName>
        <fullName evidence="1">Membrane protein YgcG</fullName>
    </submittedName>
</protein>
<keyword evidence="2" id="KW-1185">Reference proteome</keyword>
<evidence type="ECO:0000313" key="2">
    <source>
        <dbReference type="Proteomes" id="UP001230005"/>
    </source>
</evidence>